<dbReference type="Pfam" id="PF04199">
    <property type="entry name" value="Cyclase"/>
    <property type="match status" value="1"/>
</dbReference>
<dbReference type="SUPFAM" id="SSF102198">
    <property type="entry name" value="Putative cyclase"/>
    <property type="match status" value="1"/>
</dbReference>
<name>A0A926I835_9FIRM</name>
<protein>
    <submittedName>
        <fullName evidence="1">Cyclase family protein</fullName>
    </submittedName>
</protein>
<dbReference type="AlphaFoldDB" id="A0A926I835"/>
<dbReference type="PANTHER" id="PTHR31118:SF32">
    <property type="entry name" value="KYNURENINE FORMAMIDASE"/>
    <property type="match status" value="1"/>
</dbReference>
<evidence type="ECO:0000313" key="2">
    <source>
        <dbReference type="Proteomes" id="UP000610760"/>
    </source>
</evidence>
<dbReference type="PANTHER" id="PTHR31118">
    <property type="entry name" value="CYCLASE-LIKE PROTEIN 2"/>
    <property type="match status" value="1"/>
</dbReference>
<organism evidence="1 2">
    <name type="scientific">Fumia xinanensis</name>
    <dbReference type="NCBI Taxonomy" id="2763659"/>
    <lineage>
        <taxon>Bacteria</taxon>
        <taxon>Bacillati</taxon>
        <taxon>Bacillota</taxon>
        <taxon>Clostridia</taxon>
        <taxon>Eubacteriales</taxon>
        <taxon>Oscillospiraceae</taxon>
        <taxon>Fumia</taxon>
    </lineage>
</organism>
<dbReference type="EMBL" id="JACRSV010000003">
    <property type="protein sequence ID" value="MBC8560564.1"/>
    <property type="molecule type" value="Genomic_DNA"/>
</dbReference>
<keyword evidence="2" id="KW-1185">Reference proteome</keyword>
<dbReference type="GO" id="GO:0004061">
    <property type="term" value="F:arylformamidase activity"/>
    <property type="evidence" value="ECO:0007669"/>
    <property type="project" value="InterPro"/>
</dbReference>
<dbReference type="InterPro" id="IPR007325">
    <property type="entry name" value="KFase/CYL"/>
</dbReference>
<accession>A0A926I835</accession>
<proteinExistence type="predicted"/>
<dbReference type="GO" id="GO:0019441">
    <property type="term" value="P:L-tryptophan catabolic process to kynurenine"/>
    <property type="evidence" value="ECO:0007669"/>
    <property type="project" value="InterPro"/>
</dbReference>
<gene>
    <name evidence="1" type="ORF">H8710_10865</name>
</gene>
<evidence type="ECO:0000313" key="1">
    <source>
        <dbReference type="EMBL" id="MBC8560564.1"/>
    </source>
</evidence>
<comment type="caution">
    <text evidence="1">The sequence shown here is derived from an EMBL/GenBank/DDBJ whole genome shotgun (WGS) entry which is preliminary data.</text>
</comment>
<sequence length="228" mass="25214">MLYELSLPLSPDVVRYDDATPKPQFQPFTSIGSGDSNNQTVITLFTHGGSHVDAPYHFCEGGDTIDQLNIGAFIFSKALLVNVQSQRGGRIGVEQLKGQEGIENADLLMLHMGYSQFWQNEAVYRDDFPALTLEAARYLREQLPNLKAIALDTLSVDGTDGFSTGFANHHALLDMREDGIRPLLIYECMDFTPILGLKDYCKVYGIPLRLKGLDASPVTMVAELINTP</sequence>
<dbReference type="RefSeq" id="WP_249295606.1">
    <property type="nucleotide sequence ID" value="NZ_JACRSV010000003.1"/>
</dbReference>
<dbReference type="Proteomes" id="UP000610760">
    <property type="component" value="Unassembled WGS sequence"/>
</dbReference>
<dbReference type="InterPro" id="IPR037175">
    <property type="entry name" value="KFase_sf"/>
</dbReference>
<reference evidence="1" key="1">
    <citation type="submission" date="2020-08" db="EMBL/GenBank/DDBJ databases">
        <title>Genome public.</title>
        <authorList>
            <person name="Liu C."/>
            <person name="Sun Q."/>
        </authorList>
    </citation>
    <scope>NUCLEOTIDE SEQUENCE</scope>
    <source>
        <strain evidence="1">NSJ-33</strain>
    </source>
</reference>
<dbReference type="Gene3D" id="3.50.30.50">
    <property type="entry name" value="Putative cyclase"/>
    <property type="match status" value="1"/>
</dbReference>